<name>A0A5D4RB26_9BACI</name>
<evidence type="ECO:0000259" key="3">
    <source>
        <dbReference type="PROSITE" id="PS51186"/>
    </source>
</evidence>
<keyword evidence="1 4" id="KW-0808">Transferase</keyword>
<accession>A0A5D4RB26</accession>
<dbReference type="EMBL" id="VTER01000006">
    <property type="protein sequence ID" value="TYS47759.1"/>
    <property type="molecule type" value="Genomic_DNA"/>
</dbReference>
<dbReference type="InterPro" id="IPR016181">
    <property type="entry name" value="Acyl_CoA_acyltransferase"/>
</dbReference>
<evidence type="ECO:0000313" key="5">
    <source>
        <dbReference type="Proteomes" id="UP000322139"/>
    </source>
</evidence>
<dbReference type="SUPFAM" id="SSF55729">
    <property type="entry name" value="Acyl-CoA N-acyltransferases (Nat)"/>
    <property type="match status" value="1"/>
</dbReference>
<dbReference type="GO" id="GO:0016747">
    <property type="term" value="F:acyltransferase activity, transferring groups other than amino-acyl groups"/>
    <property type="evidence" value="ECO:0007669"/>
    <property type="project" value="InterPro"/>
</dbReference>
<dbReference type="InterPro" id="IPR050832">
    <property type="entry name" value="Bact_Acetyltransf"/>
</dbReference>
<dbReference type="Pfam" id="PF00583">
    <property type="entry name" value="Acetyltransf_1"/>
    <property type="match status" value="1"/>
</dbReference>
<reference evidence="4 5" key="1">
    <citation type="submission" date="2019-08" db="EMBL/GenBank/DDBJ databases">
        <title>Bacillus genomes from the desert of Cuatro Cienegas, Coahuila.</title>
        <authorList>
            <person name="Olmedo-Alvarez G."/>
        </authorList>
    </citation>
    <scope>NUCLEOTIDE SEQUENCE [LARGE SCALE GENOMIC DNA]</scope>
    <source>
        <strain evidence="4 5">CH446_14T</strain>
    </source>
</reference>
<dbReference type="PANTHER" id="PTHR43877">
    <property type="entry name" value="AMINOALKYLPHOSPHONATE N-ACETYLTRANSFERASE-RELATED-RELATED"/>
    <property type="match status" value="1"/>
</dbReference>
<feature type="domain" description="N-acetyltransferase" evidence="3">
    <location>
        <begin position="1"/>
        <end position="131"/>
    </location>
</feature>
<dbReference type="CDD" id="cd04301">
    <property type="entry name" value="NAT_SF"/>
    <property type="match status" value="1"/>
</dbReference>
<organism evidence="4 5">
    <name type="scientific">Bacillus infantis</name>
    <dbReference type="NCBI Taxonomy" id="324767"/>
    <lineage>
        <taxon>Bacteria</taxon>
        <taxon>Bacillati</taxon>
        <taxon>Bacillota</taxon>
        <taxon>Bacilli</taxon>
        <taxon>Bacillales</taxon>
        <taxon>Bacillaceae</taxon>
        <taxon>Bacillus</taxon>
    </lineage>
</organism>
<dbReference type="Gene3D" id="3.40.630.30">
    <property type="match status" value="1"/>
</dbReference>
<evidence type="ECO:0000256" key="1">
    <source>
        <dbReference type="ARBA" id="ARBA00022679"/>
    </source>
</evidence>
<sequence length="149" mass="16556">MAAIIKMLEQPPLDLLLLADPSAEAVRDYAAKGICWGAYEGEDLAGSCILLLTRPKTAEIINLAVYEHAQSRGIGTQLLKHAIKYTESSGCLTLEIGTGNSSVQQLGFYQKHGFRITGIDFDYFTRRYPDEICENGIVCRDMIRLSLHF</sequence>
<dbReference type="PROSITE" id="PS51186">
    <property type="entry name" value="GNAT"/>
    <property type="match status" value="1"/>
</dbReference>
<comment type="caution">
    <text evidence="4">The sequence shown here is derived from an EMBL/GenBank/DDBJ whole genome shotgun (WGS) entry which is preliminary data.</text>
</comment>
<dbReference type="RefSeq" id="WP_148975087.1">
    <property type="nucleotide sequence ID" value="NZ_JBNIKU010000008.1"/>
</dbReference>
<proteinExistence type="predicted"/>
<dbReference type="Proteomes" id="UP000322139">
    <property type="component" value="Unassembled WGS sequence"/>
</dbReference>
<keyword evidence="2" id="KW-0012">Acyltransferase</keyword>
<gene>
    <name evidence="4" type="ORF">FZD51_12525</name>
</gene>
<dbReference type="PANTHER" id="PTHR43877:SF1">
    <property type="entry name" value="ACETYLTRANSFERASE"/>
    <property type="match status" value="1"/>
</dbReference>
<evidence type="ECO:0000313" key="4">
    <source>
        <dbReference type="EMBL" id="TYS47759.1"/>
    </source>
</evidence>
<dbReference type="InterPro" id="IPR000182">
    <property type="entry name" value="GNAT_dom"/>
</dbReference>
<protein>
    <submittedName>
        <fullName evidence="4">GNAT family N-acetyltransferase</fullName>
    </submittedName>
</protein>
<dbReference type="AlphaFoldDB" id="A0A5D4RB26"/>
<evidence type="ECO:0000256" key="2">
    <source>
        <dbReference type="ARBA" id="ARBA00023315"/>
    </source>
</evidence>